<reference evidence="3 4" key="1">
    <citation type="submission" date="2024-09" db="EMBL/GenBank/DDBJ databases">
        <title>Laminarin stimulates single cell rates of sulfate reduction while oxygen inhibits transcriptomic activity in coastal marine sediment.</title>
        <authorList>
            <person name="Lindsay M."/>
            <person name="Orcutt B."/>
            <person name="Emerson D."/>
            <person name="Stepanauskas R."/>
            <person name="D'Angelo T."/>
        </authorList>
    </citation>
    <scope>NUCLEOTIDE SEQUENCE [LARGE SCALE GENOMIC DNA]</scope>
    <source>
        <strain evidence="3">SAG AM-311-K15</strain>
    </source>
</reference>
<accession>A0ABV6YZU3</accession>
<keyword evidence="1" id="KW-1133">Transmembrane helix</keyword>
<feature type="transmembrane region" description="Helical" evidence="1">
    <location>
        <begin position="35"/>
        <end position="53"/>
    </location>
</feature>
<keyword evidence="1" id="KW-0812">Transmembrane</keyword>
<dbReference type="Proteomes" id="UP001594351">
    <property type="component" value="Unassembled WGS sequence"/>
</dbReference>
<dbReference type="EMBL" id="JBHPBY010000218">
    <property type="protein sequence ID" value="MFC1851721.1"/>
    <property type="molecule type" value="Genomic_DNA"/>
</dbReference>
<dbReference type="SUPFAM" id="SSF48317">
    <property type="entry name" value="Acid phosphatase/Vanadium-dependent haloperoxidase"/>
    <property type="match status" value="1"/>
</dbReference>
<organism evidence="3 4">
    <name type="scientific">candidate division CSSED10-310 bacterium</name>
    <dbReference type="NCBI Taxonomy" id="2855610"/>
    <lineage>
        <taxon>Bacteria</taxon>
        <taxon>Bacteria division CSSED10-310</taxon>
    </lineage>
</organism>
<name>A0ABV6YZU3_UNCC1</name>
<feature type="transmembrane region" description="Helical" evidence="1">
    <location>
        <begin position="170"/>
        <end position="188"/>
    </location>
</feature>
<dbReference type="Pfam" id="PF01569">
    <property type="entry name" value="PAP2"/>
    <property type="match status" value="1"/>
</dbReference>
<evidence type="ECO:0000313" key="3">
    <source>
        <dbReference type="EMBL" id="MFC1851721.1"/>
    </source>
</evidence>
<proteinExistence type="predicted"/>
<dbReference type="SMART" id="SM00014">
    <property type="entry name" value="acidPPc"/>
    <property type="match status" value="1"/>
</dbReference>
<evidence type="ECO:0000313" key="4">
    <source>
        <dbReference type="Proteomes" id="UP001594351"/>
    </source>
</evidence>
<dbReference type="InterPro" id="IPR036938">
    <property type="entry name" value="PAP2/HPO_sf"/>
</dbReference>
<keyword evidence="1" id="KW-0472">Membrane</keyword>
<comment type="caution">
    <text evidence="3">The sequence shown here is derived from an EMBL/GenBank/DDBJ whole genome shotgun (WGS) entry which is preliminary data.</text>
</comment>
<dbReference type="PANTHER" id="PTHR14969:SF13">
    <property type="entry name" value="AT30094P"/>
    <property type="match status" value="1"/>
</dbReference>
<sequence length="216" mass="25111">MFQSVYNYDLACFDVINRSLQNVVFDIVMPILSEFSYFIIPLLFLLTLFVRYYKKKGGILLLLTVVTVISSDQISSAVLKPLIGRYRPCNERGDIHLFVHHQWMQTPAFPLKFYKPKRSYSFPSSHAANTFAVATLWYTYLKGPYWLLFFLAAAISYSRIYLGVHYPLDVIGGALLGILTALFWFYCYQDILLRFAWFKPNRPQEQPVENQSQGDV</sequence>
<protein>
    <submittedName>
        <fullName evidence="3">Phosphatase PAP2 family protein</fullName>
    </submittedName>
</protein>
<feature type="transmembrane region" description="Helical" evidence="1">
    <location>
        <begin position="145"/>
        <end position="164"/>
    </location>
</feature>
<keyword evidence="4" id="KW-1185">Reference proteome</keyword>
<gene>
    <name evidence="3" type="ORF">ACFL27_16140</name>
</gene>
<dbReference type="InterPro" id="IPR000326">
    <property type="entry name" value="PAP2/HPO"/>
</dbReference>
<dbReference type="Gene3D" id="1.20.144.10">
    <property type="entry name" value="Phosphatidic acid phosphatase type 2/haloperoxidase"/>
    <property type="match status" value="1"/>
</dbReference>
<dbReference type="PANTHER" id="PTHR14969">
    <property type="entry name" value="SPHINGOSINE-1-PHOSPHATE PHOSPHOHYDROLASE"/>
    <property type="match status" value="1"/>
</dbReference>
<evidence type="ECO:0000259" key="2">
    <source>
        <dbReference type="SMART" id="SM00014"/>
    </source>
</evidence>
<feature type="domain" description="Phosphatidic acid phosphatase type 2/haloperoxidase" evidence="2">
    <location>
        <begin position="60"/>
        <end position="185"/>
    </location>
</feature>
<evidence type="ECO:0000256" key="1">
    <source>
        <dbReference type="SAM" id="Phobius"/>
    </source>
</evidence>